<reference evidence="1 2" key="1">
    <citation type="journal article" date="2023" name="ACS Omega">
        <title>Identification of the Neoaspergillic Acid Biosynthesis Gene Cluster by Establishing an In Vitro CRISPR-Ribonucleoprotein Genetic System in Aspergillus melleus.</title>
        <authorList>
            <person name="Yuan B."/>
            <person name="Grau M.F."/>
            <person name="Murata R.M."/>
            <person name="Torok T."/>
            <person name="Venkateswaran K."/>
            <person name="Stajich J.E."/>
            <person name="Wang C.C.C."/>
        </authorList>
    </citation>
    <scope>NUCLEOTIDE SEQUENCE [LARGE SCALE GENOMIC DNA]</scope>
    <source>
        <strain evidence="1 2">IMV 1140</strain>
    </source>
</reference>
<dbReference type="EMBL" id="JAOPJF010000023">
    <property type="protein sequence ID" value="KAK1145555.1"/>
    <property type="molecule type" value="Genomic_DNA"/>
</dbReference>
<gene>
    <name evidence="1" type="ORF">N8T08_004113</name>
</gene>
<accession>A0ACC3B5L0</accession>
<evidence type="ECO:0000313" key="1">
    <source>
        <dbReference type="EMBL" id="KAK1145555.1"/>
    </source>
</evidence>
<dbReference type="Proteomes" id="UP001177260">
    <property type="component" value="Unassembled WGS sequence"/>
</dbReference>
<name>A0ACC3B5L0_9EURO</name>
<organism evidence="1 2">
    <name type="scientific">Aspergillus melleus</name>
    <dbReference type="NCBI Taxonomy" id="138277"/>
    <lineage>
        <taxon>Eukaryota</taxon>
        <taxon>Fungi</taxon>
        <taxon>Dikarya</taxon>
        <taxon>Ascomycota</taxon>
        <taxon>Pezizomycotina</taxon>
        <taxon>Eurotiomycetes</taxon>
        <taxon>Eurotiomycetidae</taxon>
        <taxon>Eurotiales</taxon>
        <taxon>Aspergillaceae</taxon>
        <taxon>Aspergillus</taxon>
        <taxon>Aspergillus subgen. Circumdati</taxon>
    </lineage>
</organism>
<proteinExistence type="predicted"/>
<protein>
    <submittedName>
        <fullName evidence="1">Uncharacterized protein</fullName>
    </submittedName>
</protein>
<keyword evidence="2" id="KW-1185">Reference proteome</keyword>
<comment type="caution">
    <text evidence="1">The sequence shown here is derived from an EMBL/GenBank/DDBJ whole genome shotgun (WGS) entry which is preliminary data.</text>
</comment>
<evidence type="ECO:0000313" key="2">
    <source>
        <dbReference type="Proteomes" id="UP001177260"/>
    </source>
</evidence>
<sequence length="278" mass="30761">MDISETFTQLSPTPTAFPNCCLSISTTLLSHLASLLPQTPSFTISIGSGSGLLEALLSLQHPDVSIEGVEVNSTVNRYIPEQHMNIVHGTWDLHPRVKDAAAWMFVYPREPNLVSRYLNEFVGGQAKVIVWLGPRADWADYEPCFRGSAVFADVQVQEDVGLAEFETQSLIKAPDLSSAPRCMKHRRNYQTRKPGLHIVWPNWDRIEAALANMPPVEVRVFAFDVNAEMTDFGLGDRPGDPDDPKCFISCGERPNLTRLLGKELGEIALQDSRVDAGG</sequence>